<protein>
    <submittedName>
        <fullName evidence="4">N-acetyltransferase family protein</fullName>
    </submittedName>
</protein>
<dbReference type="PROSITE" id="PS51186">
    <property type="entry name" value="GNAT"/>
    <property type="match status" value="1"/>
</dbReference>
<evidence type="ECO:0000259" key="3">
    <source>
        <dbReference type="PROSITE" id="PS51186"/>
    </source>
</evidence>
<dbReference type="AlphaFoldDB" id="A0A5B1L8I7"/>
<dbReference type="SUPFAM" id="SSF55729">
    <property type="entry name" value="Acyl-CoA N-acyltransferases (Nat)"/>
    <property type="match status" value="1"/>
</dbReference>
<dbReference type="Pfam" id="PF13420">
    <property type="entry name" value="Acetyltransf_4"/>
    <property type="match status" value="1"/>
</dbReference>
<feature type="domain" description="N-acetyltransferase" evidence="3">
    <location>
        <begin position="10"/>
        <end position="171"/>
    </location>
</feature>
<reference evidence="4 5" key="1">
    <citation type="submission" date="2019-09" db="EMBL/GenBank/DDBJ databases">
        <title>Nocardioides panacisoli sp. nov., isolated from the soil of a ginseng field.</title>
        <authorList>
            <person name="Cho C."/>
        </authorList>
    </citation>
    <scope>NUCLEOTIDE SEQUENCE [LARGE SCALE GENOMIC DNA]</scope>
    <source>
        <strain evidence="4 5">BN130099</strain>
    </source>
</reference>
<keyword evidence="1 4" id="KW-0808">Transferase</keyword>
<dbReference type="Proteomes" id="UP000325003">
    <property type="component" value="Unassembled WGS sequence"/>
</dbReference>
<keyword evidence="5" id="KW-1185">Reference proteome</keyword>
<dbReference type="Gene3D" id="3.40.630.30">
    <property type="match status" value="1"/>
</dbReference>
<dbReference type="EMBL" id="VUJV01000006">
    <property type="protein sequence ID" value="KAA1417041.1"/>
    <property type="molecule type" value="Genomic_DNA"/>
</dbReference>
<organism evidence="4 5">
    <name type="scientific">Nocardioides humilatus</name>
    <dbReference type="NCBI Taxonomy" id="2607660"/>
    <lineage>
        <taxon>Bacteria</taxon>
        <taxon>Bacillati</taxon>
        <taxon>Actinomycetota</taxon>
        <taxon>Actinomycetes</taxon>
        <taxon>Propionibacteriales</taxon>
        <taxon>Nocardioidaceae</taxon>
        <taxon>Nocardioides</taxon>
    </lineage>
</organism>
<reference evidence="4 5" key="2">
    <citation type="submission" date="2019-09" db="EMBL/GenBank/DDBJ databases">
        <authorList>
            <person name="Jin C."/>
        </authorList>
    </citation>
    <scope>NUCLEOTIDE SEQUENCE [LARGE SCALE GENOMIC DNA]</scope>
    <source>
        <strain evidence="4 5">BN130099</strain>
    </source>
</reference>
<evidence type="ECO:0000256" key="1">
    <source>
        <dbReference type="ARBA" id="ARBA00022679"/>
    </source>
</evidence>
<dbReference type="InterPro" id="IPR016181">
    <property type="entry name" value="Acyl_CoA_acyltransferase"/>
</dbReference>
<dbReference type="InterPro" id="IPR000182">
    <property type="entry name" value="GNAT_dom"/>
</dbReference>
<evidence type="ECO:0000313" key="5">
    <source>
        <dbReference type="Proteomes" id="UP000325003"/>
    </source>
</evidence>
<keyword evidence="2" id="KW-0012">Acyltransferase</keyword>
<proteinExistence type="predicted"/>
<accession>A0A5B1L8I7</accession>
<sequence length="181" mass="19805">MNEDGRVQDILIRDATSDDAAACAAIYGHYVETTVATFELDAPSVATTAERIAGCQAGHAWLVAQTDDQVVGFAYGTKFAERAAYRWAAEVSVYLDPEVRRGGIGTALYDVLLPRLTERGFQVLTARIAQPNDASNALHARYGFERVGLLRRIGFKHDRWVDVAIMELELAPPAVSPAEPR</sequence>
<gene>
    <name evidence="4" type="ORF">F0U44_17855</name>
</gene>
<dbReference type="PANTHER" id="PTHR43072:SF23">
    <property type="entry name" value="UPF0039 PROTEIN C11D3.02C"/>
    <property type="match status" value="1"/>
</dbReference>
<dbReference type="GO" id="GO:0016747">
    <property type="term" value="F:acyltransferase activity, transferring groups other than amino-acyl groups"/>
    <property type="evidence" value="ECO:0007669"/>
    <property type="project" value="InterPro"/>
</dbReference>
<name>A0A5B1L8I7_9ACTN</name>
<evidence type="ECO:0000256" key="2">
    <source>
        <dbReference type="ARBA" id="ARBA00023315"/>
    </source>
</evidence>
<comment type="caution">
    <text evidence="4">The sequence shown here is derived from an EMBL/GenBank/DDBJ whole genome shotgun (WGS) entry which is preliminary data.</text>
</comment>
<dbReference type="CDD" id="cd04301">
    <property type="entry name" value="NAT_SF"/>
    <property type="match status" value="1"/>
</dbReference>
<dbReference type="PANTHER" id="PTHR43072">
    <property type="entry name" value="N-ACETYLTRANSFERASE"/>
    <property type="match status" value="1"/>
</dbReference>
<evidence type="ECO:0000313" key="4">
    <source>
        <dbReference type="EMBL" id="KAA1417041.1"/>
    </source>
</evidence>